<dbReference type="Pfam" id="PF05336">
    <property type="entry name" value="rhaM"/>
    <property type="match status" value="1"/>
</dbReference>
<dbReference type="AlphaFoldDB" id="A0A1V4D9I5"/>
<keyword evidence="2" id="KW-1185">Reference proteome</keyword>
<dbReference type="PANTHER" id="PTHR34389:SF2">
    <property type="entry name" value="L-RHAMNOSE MUTAROTASE"/>
    <property type="match status" value="1"/>
</dbReference>
<name>A0A1V4D9I5_9ACTN</name>
<dbReference type="SUPFAM" id="SSF54909">
    <property type="entry name" value="Dimeric alpha+beta barrel"/>
    <property type="match status" value="1"/>
</dbReference>
<dbReference type="PANTHER" id="PTHR34389">
    <property type="entry name" value="L-RHAMNOSE MUTAROTASE"/>
    <property type="match status" value="1"/>
</dbReference>
<proteinExistence type="predicted"/>
<evidence type="ECO:0000313" key="2">
    <source>
        <dbReference type="Proteomes" id="UP000033615"/>
    </source>
</evidence>
<gene>
    <name evidence="1" type="ORF">VT50_0207800</name>
</gene>
<dbReference type="GO" id="GO:0016857">
    <property type="term" value="F:racemase and epimerase activity, acting on carbohydrates and derivatives"/>
    <property type="evidence" value="ECO:0007669"/>
    <property type="project" value="InterPro"/>
</dbReference>
<dbReference type="OrthoDB" id="9799608at2"/>
<accession>A0A1V4D9I5</accession>
<protein>
    <submittedName>
        <fullName evidence="1">L-rhamnose mutarotase</fullName>
    </submittedName>
</protein>
<dbReference type="RefSeq" id="WP_046088614.1">
    <property type="nucleotide sequence ID" value="NZ_LAKD02000014.1"/>
</dbReference>
<dbReference type="EMBL" id="LAKD02000014">
    <property type="protein sequence ID" value="OPF82253.1"/>
    <property type="molecule type" value="Genomic_DNA"/>
</dbReference>
<reference evidence="1" key="1">
    <citation type="submission" date="2016-12" db="EMBL/GenBank/DDBJ databases">
        <title>Genome sequence of Streptomyces antioxidans MUSC 164.</title>
        <authorList>
            <person name="Lee L.-H."/>
            <person name="Ser H.-L."/>
        </authorList>
    </citation>
    <scope>NUCLEOTIDE SEQUENCE [LARGE SCALE GENOMIC DNA]</scope>
    <source>
        <strain evidence="1">MUSC 164</strain>
    </source>
</reference>
<evidence type="ECO:0000313" key="1">
    <source>
        <dbReference type="EMBL" id="OPF82253.1"/>
    </source>
</evidence>
<dbReference type="Proteomes" id="UP000033615">
    <property type="component" value="Unassembled WGS sequence"/>
</dbReference>
<dbReference type="Gene3D" id="3.30.70.100">
    <property type="match status" value="1"/>
</dbReference>
<dbReference type="InterPro" id="IPR011008">
    <property type="entry name" value="Dimeric_a/b-barrel"/>
</dbReference>
<organism evidence="1 2">
    <name type="scientific">Streptomyces antioxidans</name>
    <dbReference type="NCBI Taxonomy" id="1507734"/>
    <lineage>
        <taxon>Bacteria</taxon>
        <taxon>Bacillati</taxon>
        <taxon>Actinomycetota</taxon>
        <taxon>Actinomycetes</taxon>
        <taxon>Kitasatosporales</taxon>
        <taxon>Streptomycetaceae</taxon>
        <taxon>Streptomyces</taxon>
    </lineage>
</organism>
<dbReference type="InterPro" id="IPR008000">
    <property type="entry name" value="Rham/fucose_mutarotase"/>
</dbReference>
<sequence length="109" mass="12320">MPRVCFVLKVRQDRLAEYRERHEAVWPEMRAALSAAGWHNYSLFLREDGLLVGYLETEDFAAAQAAMAATEVNARWQAEMAGFFEALDGATPDEAMKPLTEVFHLAQDT</sequence>
<dbReference type="GO" id="GO:0019301">
    <property type="term" value="P:rhamnose catabolic process"/>
    <property type="evidence" value="ECO:0007669"/>
    <property type="project" value="TreeGrafter"/>
</dbReference>
<comment type="caution">
    <text evidence="1">The sequence shown here is derived from an EMBL/GenBank/DDBJ whole genome shotgun (WGS) entry which is preliminary data.</text>
</comment>